<dbReference type="PROSITE" id="PS51782">
    <property type="entry name" value="LYSM"/>
    <property type="match status" value="2"/>
</dbReference>
<dbReference type="InterPro" id="IPR036779">
    <property type="entry name" value="LysM_dom_sf"/>
</dbReference>
<gene>
    <name evidence="2" type="ORF">A3J61_01310</name>
</gene>
<dbReference type="SUPFAM" id="SSF54106">
    <property type="entry name" value="LysM domain"/>
    <property type="match status" value="2"/>
</dbReference>
<accession>A0A1F6VSN1</accession>
<evidence type="ECO:0000313" key="3">
    <source>
        <dbReference type="Proteomes" id="UP000179686"/>
    </source>
</evidence>
<dbReference type="Gene3D" id="3.10.350.10">
    <property type="entry name" value="LysM domain"/>
    <property type="match status" value="2"/>
</dbReference>
<dbReference type="Pfam" id="PF01476">
    <property type="entry name" value="LysM"/>
    <property type="match status" value="2"/>
</dbReference>
<dbReference type="InterPro" id="IPR016047">
    <property type="entry name" value="M23ase_b-sheet_dom"/>
</dbReference>
<sequence length="383" mass="40342">MEKPQTKDPFWSAQILALAVFYLLYAPNAQAGFLDLFSKRAEAENKGLEITSSRLVIMSPIAYDANLTKNAYNDIIAVSNDEALTAFVGPEGTVLDIDGEYIPDSDIISVHTVKKGETLASIARDFGVSTNTIVWANNLKKGQALKVGSSLTILPITGVKYTVKKGDTLGSIAKKLSADAVDIADFNGIDNTDLKIGMTVVVPDGEIVAVAVSKPKVVAKTSTSTSTSLIDKISSALNGTSNISGLPTSGDVILANKGEKTWGYNEPEAVGYFTHPLPGAEKSQHIHGFNGLDFRSPKGTPILAAASGQVIIAKSGGYSGGYGSYVVIKHDNGTQTLYAHASKVLVSVGDNVQQGEKIALVGSTGRSTGNHLHFEVRGAKNPF</sequence>
<dbReference type="InterPro" id="IPR050570">
    <property type="entry name" value="Cell_wall_metabolism_enzyme"/>
</dbReference>
<dbReference type="STRING" id="1801752.A3J61_01310"/>
<dbReference type="CDD" id="cd00118">
    <property type="entry name" value="LysM"/>
    <property type="match status" value="2"/>
</dbReference>
<dbReference type="Gene3D" id="2.70.70.10">
    <property type="entry name" value="Glucose Permease (Domain IIA)"/>
    <property type="match status" value="1"/>
</dbReference>
<name>A0A1F6VSN1_9BACT</name>
<comment type="caution">
    <text evidence="2">The sequence shown here is derived from an EMBL/GenBank/DDBJ whole genome shotgun (WGS) entry which is preliminary data.</text>
</comment>
<dbReference type="PANTHER" id="PTHR21666:SF270">
    <property type="entry name" value="MUREIN HYDROLASE ACTIVATOR ENVC"/>
    <property type="match status" value="1"/>
</dbReference>
<dbReference type="SUPFAM" id="SSF51261">
    <property type="entry name" value="Duplicated hybrid motif"/>
    <property type="match status" value="1"/>
</dbReference>
<feature type="domain" description="LysM" evidence="1">
    <location>
        <begin position="109"/>
        <end position="153"/>
    </location>
</feature>
<dbReference type="AlphaFoldDB" id="A0A1F6VSN1"/>
<dbReference type="Pfam" id="PF01551">
    <property type="entry name" value="Peptidase_M23"/>
    <property type="match status" value="1"/>
</dbReference>
<reference evidence="2 3" key="1">
    <citation type="journal article" date="2016" name="Nat. Commun.">
        <title>Thousands of microbial genomes shed light on interconnected biogeochemical processes in an aquifer system.</title>
        <authorList>
            <person name="Anantharaman K."/>
            <person name="Brown C.T."/>
            <person name="Hug L.A."/>
            <person name="Sharon I."/>
            <person name="Castelle C.J."/>
            <person name="Probst A.J."/>
            <person name="Thomas B.C."/>
            <person name="Singh A."/>
            <person name="Wilkins M.J."/>
            <person name="Karaoz U."/>
            <person name="Brodie E.L."/>
            <person name="Williams K.H."/>
            <person name="Hubbard S.S."/>
            <person name="Banfield J.F."/>
        </authorList>
    </citation>
    <scope>NUCLEOTIDE SEQUENCE [LARGE SCALE GENOMIC DNA]</scope>
</reference>
<organism evidence="2 3">
    <name type="scientific">Candidatus Nomurabacteria bacterium RIFCSPHIGHO2_02_FULL_38_15</name>
    <dbReference type="NCBI Taxonomy" id="1801752"/>
    <lineage>
        <taxon>Bacteria</taxon>
        <taxon>Candidatus Nomuraibacteriota</taxon>
    </lineage>
</organism>
<dbReference type="Proteomes" id="UP000179686">
    <property type="component" value="Unassembled WGS sequence"/>
</dbReference>
<feature type="domain" description="LysM" evidence="1">
    <location>
        <begin position="159"/>
        <end position="202"/>
    </location>
</feature>
<dbReference type="CDD" id="cd12797">
    <property type="entry name" value="M23_peptidase"/>
    <property type="match status" value="1"/>
</dbReference>
<dbReference type="SMART" id="SM00257">
    <property type="entry name" value="LysM"/>
    <property type="match status" value="2"/>
</dbReference>
<evidence type="ECO:0000259" key="1">
    <source>
        <dbReference type="PROSITE" id="PS51782"/>
    </source>
</evidence>
<evidence type="ECO:0000313" key="2">
    <source>
        <dbReference type="EMBL" id="OGI72660.1"/>
    </source>
</evidence>
<proteinExistence type="predicted"/>
<dbReference type="InterPro" id="IPR011055">
    <property type="entry name" value="Dup_hybrid_motif"/>
</dbReference>
<dbReference type="GO" id="GO:0004222">
    <property type="term" value="F:metalloendopeptidase activity"/>
    <property type="evidence" value="ECO:0007669"/>
    <property type="project" value="TreeGrafter"/>
</dbReference>
<dbReference type="EMBL" id="MFUC01000002">
    <property type="protein sequence ID" value="OGI72660.1"/>
    <property type="molecule type" value="Genomic_DNA"/>
</dbReference>
<dbReference type="PANTHER" id="PTHR21666">
    <property type="entry name" value="PEPTIDASE-RELATED"/>
    <property type="match status" value="1"/>
</dbReference>
<dbReference type="InterPro" id="IPR018392">
    <property type="entry name" value="LysM"/>
</dbReference>
<protein>
    <recommendedName>
        <fullName evidence="1">LysM domain-containing protein</fullName>
    </recommendedName>
</protein>